<keyword evidence="10" id="KW-0732">Signal</keyword>
<dbReference type="NCBIfam" id="TIGR04057">
    <property type="entry name" value="SusC_RagA_signa"/>
    <property type="match status" value="1"/>
</dbReference>
<dbReference type="STRING" id="76595.SAMN05660313_01534"/>
<dbReference type="Proteomes" id="UP000183257">
    <property type="component" value="Unassembled WGS sequence"/>
</dbReference>
<dbReference type="GO" id="GO:0009279">
    <property type="term" value="C:cell outer membrane"/>
    <property type="evidence" value="ECO:0007669"/>
    <property type="project" value="UniProtKB-SubCell"/>
</dbReference>
<reference evidence="14" key="1">
    <citation type="submission" date="2016-11" db="EMBL/GenBank/DDBJ databases">
        <authorList>
            <person name="Varghese N."/>
            <person name="Submissions S."/>
        </authorList>
    </citation>
    <scope>NUCLEOTIDE SEQUENCE [LARGE SCALE GENOMIC DNA]</scope>
    <source>
        <strain evidence="14">DSM 24786</strain>
    </source>
</reference>
<keyword evidence="14" id="KW-1185">Reference proteome</keyword>
<dbReference type="Gene3D" id="2.60.40.1120">
    <property type="entry name" value="Carboxypeptidase-like, regulatory domain"/>
    <property type="match status" value="1"/>
</dbReference>
<dbReference type="Pfam" id="PF00593">
    <property type="entry name" value="TonB_dep_Rec_b-barrel"/>
    <property type="match status" value="1"/>
</dbReference>
<evidence type="ECO:0000313" key="13">
    <source>
        <dbReference type="EMBL" id="SFW41432.1"/>
    </source>
</evidence>
<evidence type="ECO:0000256" key="3">
    <source>
        <dbReference type="ARBA" id="ARBA00022452"/>
    </source>
</evidence>
<evidence type="ECO:0000256" key="7">
    <source>
        <dbReference type="ARBA" id="ARBA00023237"/>
    </source>
</evidence>
<dbReference type="InterPro" id="IPR012910">
    <property type="entry name" value="Plug_dom"/>
</dbReference>
<keyword evidence="7 8" id="KW-0998">Cell outer membrane</keyword>
<dbReference type="InterPro" id="IPR023997">
    <property type="entry name" value="TonB-dep_OMP_SusC/RagA_CS"/>
</dbReference>
<sequence length="1076" mass="117711">MKTKQRGILTLLLAFIVHLTFAQQKTISGTVTDQDGIPLPGVNILVKGTTNGTQTDFDGKYAISAASGQVLLFTYLGQTQTSRNVSSQNVINVQMQEDAEALEEVIVTGLGISKKEKAIGYAVQKVTGESIDNAKEVNIVNSLQGKVAGVQIQGSSSTLGGSSRITIRGSNSFLGNNQPLFVIDGVPVSNQSYSDSGQERGFGGGNYDYGNSASDIDPSSIKTMSVLKGAAATSIYGSRGANGVILITTKNGSEKKGLGITFDSSITIDEVRNLIPHQRMYGGGSSYPTTSGFNEFTQDGVAYLAPNYGKDGSWGPKFDSNVNVRHWDSWDPGASNYKETRPWVAPDNTYESFFNSGITLMNSVSLSGANDKGSFRLGYSNVDQTGTTPNGALQRNTVNINTTYNLTDKLKAGLTMSYIKTDAQNRNITGYSNGNPLQGFTQWWQTQLDVKRLQNQQNTSEGNQYTWNPKGIITDASGNLTSFDPNPNYFDNPSWVRNNFTQEDTRNRVFGNANFSYAINKNLSLSSQFGTDISQFSLMEGIPFRSVDQSKYVETERKFQENNFEVRLNYQKDFSENFTFSGILGANRMRQFTKRITAATSGGLVVDGFYNISNSSAAANTDTFEANKGINSIFGSTSFGFKDMLFLDLSARNDWSSTLPKKNNSYFYPAASLSFALSELDFIKGSNVVNFVKLRASIAQAGNDADAYRLSDVYSPITPNFGSFPMYNVPNSQQNPDLVNELTTETEFGILVKLFNSRLSIDASYYDRLTEDQIFNVPTSSSIGYTSKLLNAGSMKNSGFEFQISGTPIQTKNFRWDIGLNLTQQKNEVVELLKDENGETLVESINMGGTWAADLRIQEGKPYMALYGQDYIYADNGSKVVGDDGAYLFTDDRVYLGSAIADWVGGISTSFTYKNFTLSGLIDFQEGGIIHSSSLQWAKYSGMSPETVAFNGESDTRANGMILPGVTTTGAENTTRIDPQTYYQTYWNRAAPNVYDASFIKFRDLRLSYSLPAKILKDIPFTSVNLSVFGRNLAIISADVPYIDPQVITGSGNVQGLENAQVPPTRSFGVNLSAKF</sequence>
<dbReference type="InterPro" id="IPR023996">
    <property type="entry name" value="TonB-dep_OMP_SusC/RagA"/>
</dbReference>
<evidence type="ECO:0000256" key="2">
    <source>
        <dbReference type="ARBA" id="ARBA00022448"/>
    </source>
</evidence>
<protein>
    <submittedName>
        <fullName evidence="13">TonB-linked outer membrane protein, SusC/RagA family</fullName>
    </submittedName>
</protein>
<dbReference type="InterPro" id="IPR000531">
    <property type="entry name" value="Beta-barrel_TonB"/>
</dbReference>
<evidence type="ECO:0000256" key="1">
    <source>
        <dbReference type="ARBA" id="ARBA00004571"/>
    </source>
</evidence>
<comment type="similarity">
    <text evidence="8 9">Belongs to the TonB-dependent receptor family.</text>
</comment>
<dbReference type="NCBIfam" id="TIGR04056">
    <property type="entry name" value="OMP_RagA_SusC"/>
    <property type="match status" value="1"/>
</dbReference>
<keyword evidence="3 8" id="KW-1134">Transmembrane beta strand</keyword>
<dbReference type="SUPFAM" id="SSF56935">
    <property type="entry name" value="Porins"/>
    <property type="match status" value="1"/>
</dbReference>
<dbReference type="EMBL" id="FPIY01000002">
    <property type="protein sequence ID" value="SFW41432.1"/>
    <property type="molecule type" value="Genomic_DNA"/>
</dbReference>
<dbReference type="RefSeq" id="WP_072303199.1">
    <property type="nucleotide sequence ID" value="NZ_FPIY01000002.1"/>
</dbReference>
<gene>
    <name evidence="13" type="ORF">SAMN05660313_01534</name>
</gene>
<evidence type="ECO:0000256" key="4">
    <source>
        <dbReference type="ARBA" id="ARBA00022692"/>
    </source>
</evidence>
<dbReference type="InterPro" id="IPR039426">
    <property type="entry name" value="TonB-dep_rcpt-like"/>
</dbReference>
<dbReference type="Pfam" id="PF07715">
    <property type="entry name" value="Plug"/>
    <property type="match status" value="1"/>
</dbReference>
<dbReference type="PROSITE" id="PS52016">
    <property type="entry name" value="TONB_DEPENDENT_REC_3"/>
    <property type="match status" value="1"/>
</dbReference>
<organism evidence="13 14">
    <name type="scientific">Cellulophaga fucicola</name>
    <dbReference type="NCBI Taxonomy" id="76595"/>
    <lineage>
        <taxon>Bacteria</taxon>
        <taxon>Pseudomonadati</taxon>
        <taxon>Bacteroidota</taxon>
        <taxon>Flavobacteriia</taxon>
        <taxon>Flavobacteriales</taxon>
        <taxon>Flavobacteriaceae</taxon>
        <taxon>Cellulophaga</taxon>
    </lineage>
</organism>
<feature type="signal peptide" evidence="10">
    <location>
        <begin position="1"/>
        <end position="22"/>
    </location>
</feature>
<accession>A0A1K1P0Z7</accession>
<comment type="subcellular location">
    <subcellularLocation>
        <location evidence="1 8">Cell outer membrane</location>
        <topology evidence="1 8">Multi-pass membrane protein</topology>
    </subcellularLocation>
</comment>
<dbReference type="Pfam" id="PF13715">
    <property type="entry name" value="CarbopepD_reg_2"/>
    <property type="match status" value="1"/>
</dbReference>
<dbReference type="OrthoDB" id="9768177at2"/>
<dbReference type="Gene3D" id="2.170.130.10">
    <property type="entry name" value="TonB-dependent receptor, plug domain"/>
    <property type="match status" value="1"/>
</dbReference>
<feature type="domain" description="TonB-dependent receptor plug" evidence="12">
    <location>
        <begin position="118"/>
        <end position="244"/>
    </location>
</feature>
<evidence type="ECO:0000259" key="12">
    <source>
        <dbReference type="Pfam" id="PF07715"/>
    </source>
</evidence>
<evidence type="ECO:0000313" key="14">
    <source>
        <dbReference type="Proteomes" id="UP000183257"/>
    </source>
</evidence>
<dbReference type="InterPro" id="IPR008969">
    <property type="entry name" value="CarboxyPept-like_regulatory"/>
</dbReference>
<dbReference type="AlphaFoldDB" id="A0A1K1P0Z7"/>
<evidence type="ECO:0000259" key="11">
    <source>
        <dbReference type="Pfam" id="PF00593"/>
    </source>
</evidence>
<keyword evidence="6 8" id="KW-0472">Membrane</keyword>
<evidence type="ECO:0000256" key="10">
    <source>
        <dbReference type="SAM" id="SignalP"/>
    </source>
</evidence>
<proteinExistence type="inferred from homology"/>
<evidence type="ECO:0000256" key="6">
    <source>
        <dbReference type="ARBA" id="ARBA00023136"/>
    </source>
</evidence>
<name>A0A1K1P0Z7_9FLAO</name>
<keyword evidence="5 9" id="KW-0798">TonB box</keyword>
<feature type="domain" description="TonB-dependent receptor-like beta-barrel" evidence="11">
    <location>
        <begin position="455"/>
        <end position="885"/>
    </location>
</feature>
<dbReference type="InterPro" id="IPR037066">
    <property type="entry name" value="Plug_dom_sf"/>
</dbReference>
<dbReference type="InterPro" id="IPR036942">
    <property type="entry name" value="Beta-barrel_TonB_sf"/>
</dbReference>
<dbReference type="SUPFAM" id="SSF49464">
    <property type="entry name" value="Carboxypeptidase regulatory domain-like"/>
    <property type="match status" value="1"/>
</dbReference>
<dbReference type="Gene3D" id="2.40.170.20">
    <property type="entry name" value="TonB-dependent receptor, beta-barrel domain"/>
    <property type="match status" value="1"/>
</dbReference>
<keyword evidence="2 8" id="KW-0813">Transport</keyword>
<evidence type="ECO:0000256" key="9">
    <source>
        <dbReference type="RuleBase" id="RU003357"/>
    </source>
</evidence>
<evidence type="ECO:0000256" key="5">
    <source>
        <dbReference type="ARBA" id="ARBA00023077"/>
    </source>
</evidence>
<keyword evidence="4 8" id="KW-0812">Transmembrane</keyword>
<evidence type="ECO:0000256" key="8">
    <source>
        <dbReference type="PROSITE-ProRule" id="PRU01360"/>
    </source>
</evidence>
<feature type="chain" id="PRO_5013312554" evidence="10">
    <location>
        <begin position="23"/>
        <end position="1076"/>
    </location>
</feature>